<dbReference type="VEuPathDB" id="FungiDB:BD410DRAFT_30284"/>
<dbReference type="Proteomes" id="UP000294933">
    <property type="component" value="Unassembled WGS sequence"/>
</dbReference>
<organism evidence="2 3">
    <name type="scientific">Rickenella mellea</name>
    <dbReference type="NCBI Taxonomy" id="50990"/>
    <lineage>
        <taxon>Eukaryota</taxon>
        <taxon>Fungi</taxon>
        <taxon>Dikarya</taxon>
        <taxon>Basidiomycota</taxon>
        <taxon>Agaricomycotina</taxon>
        <taxon>Agaricomycetes</taxon>
        <taxon>Hymenochaetales</taxon>
        <taxon>Rickenellaceae</taxon>
        <taxon>Rickenella</taxon>
    </lineage>
</organism>
<sequence>MLVTGPDEPCWLSLILAWNSITASVALMYATLPRSRHEPEGCQAAPRTNYCLLFILHSPKGYVGHKRRIGPELSLVEWYY</sequence>
<keyword evidence="1" id="KW-0812">Transmembrane</keyword>
<protein>
    <submittedName>
        <fullName evidence="2">Uncharacterized protein</fullName>
    </submittedName>
</protein>
<feature type="transmembrane region" description="Helical" evidence="1">
    <location>
        <begin position="12"/>
        <end position="32"/>
    </location>
</feature>
<name>A0A4R5XH69_9AGAM</name>
<keyword evidence="3" id="KW-1185">Reference proteome</keyword>
<dbReference type="AlphaFoldDB" id="A0A4R5XH69"/>
<gene>
    <name evidence="2" type="ORF">BD410DRAFT_30284</name>
</gene>
<reference evidence="2 3" key="1">
    <citation type="submission" date="2018-06" db="EMBL/GenBank/DDBJ databases">
        <title>A transcriptomic atlas of mushroom development highlights an independent origin of complex multicellularity.</title>
        <authorList>
            <consortium name="DOE Joint Genome Institute"/>
            <person name="Krizsan K."/>
            <person name="Almasi E."/>
            <person name="Merenyi Z."/>
            <person name="Sahu N."/>
            <person name="Viragh M."/>
            <person name="Koszo T."/>
            <person name="Mondo S."/>
            <person name="Kiss B."/>
            <person name="Balint B."/>
            <person name="Kues U."/>
            <person name="Barry K."/>
            <person name="Hegedus J.C."/>
            <person name="Henrissat B."/>
            <person name="Johnson J."/>
            <person name="Lipzen A."/>
            <person name="Ohm R."/>
            <person name="Nagy I."/>
            <person name="Pangilinan J."/>
            <person name="Yan J."/>
            <person name="Xiong Y."/>
            <person name="Grigoriev I.V."/>
            <person name="Hibbett D.S."/>
            <person name="Nagy L.G."/>
        </authorList>
    </citation>
    <scope>NUCLEOTIDE SEQUENCE [LARGE SCALE GENOMIC DNA]</scope>
    <source>
        <strain evidence="2 3">SZMC22713</strain>
    </source>
</reference>
<evidence type="ECO:0000256" key="1">
    <source>
        <dbReference type="SAM" id="Phobius"/>
    </source>
</evidence>
<evidence type="ECO:0000313" key="3">
    <source>
        <dbReference type="Proteomes" id="UP000294933"/>
    </source>
</evidence>
<keyword evidence="1" id="KW-0472">Membrane</keyword>
<proteinExistence type="predicted"/>
<accession>A0A4R5XH69</accession>
<evidence type="ECO:0000313" key="2">
    <source>
        <dbReference type="EMBL" id="TDL29577.1"/>
    </source>
</evidence>
<keyword evidence="1" id="KW-1133">Transmembrane helix</keyword>
<dbReference type="EMBL" id="ML170156">
    <property type="protein sequence ID" value="TDL29577.1"/>
    <property type="molecule type" value="Genomic_DNA"/>
</dbReference>